<organism evidence="2 3">
    <name type="scientific">Trichosporon asahii var. asahii (strain ATCC 90039 / CBS 2479 / JCM 2466 / KCTC 7840 / NBRC 103889/ NCYC 2677 / UAMH 7654)</name>
    <name type="common">Yeast</name>
    <dbReference type="NCBI Taxonomy" id="1186058"/>
    <lineage>
        <taxon>Eukaryota</taxon>
        <taxon>Fungi</taxon>
        <taxon>Dikarya</taxon>
        <taxon>Basidiomycota</taxon>
        <taxon>Agaricomycotina</taxon>
        <taxon>Tremellomycetes</taxon>
        <taxon>Trichosporonales</taxon>
        <taxon>Trichosporonaceae</taxon>
        <taxon>Trichosporon</taxon>
    </lineage>
</organism>
<dbReference type="VEuPathDB" id="FungiDB:A1Q1_05635"/>
<protein>
    <submittedName>
        <fullName evidence="2">Uncharacterized protein</fullName>
    </submittedName>
</protein>
<feature type="compositionally biased region" description="Polar residues" evidence="1">
    <location>
        <begin position="1"/>
        <end position="13"/>
    </location>
</feature>
<dbReference type="KEGG" id="tasa:A1Q1_05635"/>
<feature type="compositionally biased region" description="Basic and acidic residues" evidence="1">
    <location>
        <begin position="14"/>
        <end position="30"/>
    </location>
</feature>
<gene>
    <name evidence="2" type="ORF">A1Q1_05635</name>
</gene>
<evidence type="ECO:0000313" key="3">
    <source>
        <dbReference type="Proteomes" id="UP000002748"/>
    </source>
</evidence>
<feature type="region of interest" description="Disordered" evidence="1">
    <location>
        <begin position="100"/>
        <end position="132"/>
    </location>
</feature>
<dbReference type="Proteomes" id="UP000002748">
    <property type="component" value="Unassembled WGS sequence"/>
</dbReference>
<feature type="compositionally biased region" description="Low complexity" evidence="1">
    <location>
        <begin position="118"/>
        <end position="132"/>
    </location>
</feature>
<proteinExistence type="predicted"/>
<name>J4U6T7_TRIAS</name>
<dbReference type="EMBL" id="ALBS01000318">
    <property type="protein sequence ID" value="EJT45910.1"/>
    <property type="molecule type" value="Genomic_DNA"/>
</dbReference>
<dbReference type="HOGENOM" id="CLU_158159_0_0_1"/>
<accession>J4U6T7</accession>
<dbReference type="GeneID" id="25989147"/>
<sequence length="132" mass="14294">MVDLTPPSSSANTPKREMDIDERDEHERHYSSGSDEGEPGASDTELDEAEPIETGQATPPLVEGEAGPSTSTSKKARRPKDGLYESEIVQRWNRGELEDWAQADRTEIGDIIAPPSQPSSSGSSQAQSQAQK</sequence>
<dbReference type="AlphaFoldDB" id="J4U6T7"/>
<comment type="caution">
    <text evidence="2">The sequence shown here is derived from an EMBL/GenBank/DDBJ whole genome shotgun (WGS) entry which is preliminary data.</text>
</comment>
<dbReference type="RefSeq" id="XP_014176319.1">
    <property type="nucleotide sequence ID" value="XM_014320844.1"/>
</dbReference>
<reference evidence="2 3" key="1">
    <citation type="journal article" date="2012" name="Eukaryot. Cell">
        <title>Draft genome sequence of CBS 2479, the standard type strain of Trichosporon asahii.</title>
        <authorList>
            <person name="Yang R.Y."/>
            <person name="Li H.T."/>
            <person name="Zhu H."/>
            <person name="Zhou G.P."/>
            <person name="Wang M."/>
            <person name="Wang L."/>
        </authorList>
    </citation>
    <scope>NUCLEOTIDE SEQUENCE [LARGE SCALE GENOMIC DNA]</scope>
    <source>
        <strain evidence="3">ATCC 90039 / CBS 2479 / JCM 2466 / KCTC 7840 / NCYC 2677 / UAMH 7654</strain>
    </source>
</reference>
<feature type="region of interest" description="Disordered" evidence="1">
    <location>
        <begin position="1"/>
        <end position="86"/>
    </location>
</feature>
<evidence type="ECO:0000313" key="2">
    <source>
        <dbReference type="EMBL" id="EJT45910.1"/>
    </source>
</evidence>
<evidence type="ECO:0000256" key="1">
    <source>
        <dbReference type="SAM" id="MobiDB-lite"/>
    </source>
</evidence>